<keyword evidence="1" id="KW-0472">Membrane</keyword>
<gene>
    <name evidence="2" type="ORF">B4077_6040</name>
</gene>
<feature type="transmembrane region" description="Helical" evidence="1">
    <location>
        <begin position="24"/>
        <end position="46"/>
    </location>
</feature>
<protein>
    <submittedName>
        <fullName evidence="2">Uncharacterized protein</fullName>
    </submittedName>
</protein>
<evidence type="ECO:0000313" key="2">
    <source>
        <dbReference type="EMBL" id="KLA26150.1"/>
    </source>
</evidence>
<organism evidence="2 3">
    <name type="scientific">Bacillus cereus</name>
    <dbReference type="NCBI Taxonomy" id="1396"/>
    <lineage>
        <taxon>Bacteria</taxon>
        <taxon>Bacillati</taxon>
        <taxon>Bacillota</taxon>
        <taxon>Bacilli</taxon>
        <taxon>Bacillales</taxon>
        <taxon>Bacillaceae</taxon>
        <taxon>Bacillus</taxon>
        <taxon>Bacillus cereus group</taxon>
    </lineage>
</organism>
<dbReference type="AlphaFoldDB" id="A0A0G8EPX8"/>
<keyword evidence="1" id="KW-1133">Transmembrane helix</keyword>
<comment type="caution">
    <text evidence="2">The sequence shown here is derived from an EMBL/GenBank/DDBJ whole genome shotgun (WGS) entry which is preliminary data.</text>
</comment>
<keyword evidence="1" id="KW-0812">Transmembrane</keyword>
<name>A0A0G8EPX8_BACCE</name>
<evidence type="ECO:0000256" key="1">
    <source>
        <dbReference type="SAM" id="Phobius"/>
    </source>
</evidence>
<sequence length="47" mass="5689">MAVLKDTTYIEMNTHNEIRFFKGIFWGIVFVVPFWSMMIALFIWLCK</sequence>
<dbReference type="PATRIC" id="fig|1396.428.peg.6215"/>
<accession>A0A0G8EPX8</accession>
<reference evidence="2 3" key="1">
    <citation type="submission" date="2015-04" db="EMBL/GenBank/DDBJ databases">
        <title>Draft Genome Sequences of Eight Spore-Forming Food Isolates of Bacillus cereus Genome sequencing.</title>
        <authorList>
            <person name="Krawcyk A.O."/>
            <person name="de Jong A."/>
            <person name="Eijlander R.T."/>
            <person name="Berendsen E.M."/>
            <person name="Holsappel S."/>
            <person name="Wells-Bennik M."/>
            <person name="Kuipers O.P."/>
        </authorList>
    </citation>
    <scope>NUCLEOTIDE SEQUENCE [LARGE SCALE GENOMIC DNA]</scope>
    <source>
        <strain evidence="2 3">B4077</strain>
    </source>
</reference>
<dbReference type="RefSeq" id="WP_165915447.1">
    <property type="nucleotide sequence ID" value="NZ_LCYI01000044.1"/>
</dbReference>
<evidence type="ECO:0000313" key="3">
    <source>
        <dbReference type="Proteomes" id="UP000035214"/>
    </source>
</evidence>
<dbReference type="Proteomes" id="UP000035214">
    <property type="component" value="Unassembled WGS sequence"/>
</dbReference>
<dbReference type="EMBL" id="LCYI01000044">
    <property type="protein sequence ID" value="KLA26150.1"/>
    <property type="molecule type" value="Genomic_DNA"/>
</dbReference>
<proteinExistence type="predicted"/>